<evidence type="ECO:0000256" key="1">
    <source>
        <dbReference type="ARBA" id="ARBA00004496"/>
    </source>
</evidence>
<evidence type="ECO:0000256" key="12">
    <source>
        <dbReference type="RuleBase" id="RU004478"/>
    </source>
</evidence>
<evidence type="ECO:0000256" key="7">
    <source>
        <dbReference type="ARBA" id="ARBA00053401"/>
    </source>
</evidence>
<comment type="function">
    <text evidence="7 10 11">Participates actively in the response to hyperosmotic and heat shock by preventing the aggregation of stress-denatured proteins, in association with DnaK and GrpE. It is the nucleotide exchange factor for DnaK and may function as a thermosensor. Unfolded proteins bind initially to DnaJ; upon interaction with the DnaJ-bound protein, DnaK hydrolyzes its bound ATP, resulting in the formation of a stable complex. GrpE releases ADP from DnaK; ATP binding to DnaK triggers the release of the substrate protein, thus completing the reaction cycle. Several rounds of ATP-dependent interactions between DnaJ, DnaK and GrpE are required for fully efficient folding.</text>
</comment>
<evidence type="ECO:0000256" key="13">
    <source>
        <dbReference type="SAM" id="Coils"/>
    </source>
</evidence>
<evidence type="ECO:0000256" key="3">
    <source>
        <dbReference type="ARBA" id="ARBA00011738"/>
    </source>
</evidence>
<dbReference type="CDD" id="cd00446">
    <property type="entry name" value="GrpE"/>
    <property type="match status" value="1"/>
</dbReference>
<comment type="subcellular location">
    <subcellularLocation>
        <location evidence="1 10">Cytoplasm</location>
    </subcellularLocation>
</comment>
<evidence type="ECO:0000256" key="8">
    <source>
        <dbReference type="ARBA" id="ARBA00072274"/>
    </source>
</evidence>
<feature type="coiled-coil region" evidence="13">
    <location>
        <begin position="67"/>
        <end position="94"/>
    </location>
</feature>
<evidence type="ECO:0000256" key="6">
    <source>
        <dbReference type="ARBA" id="ARBA00023186"/>
    </source>
</evidence>
<dbReference type="Gene3D" id="3.90.20.20">
    <property type="match status" value="1"/>
</dbReference>
<name>A0AB36TE63_ACETH</name>
<comment type="similarity">
    <text evidence="2 10 12">Belongs to the GrpE family.</text>
</comment>
<sequence length="226" mass="25432">MKDEISNEIKNDGDLGKDKEIACEEAADNKEAASEAVDEAANGAGNAAENEAVNEVNDETGCEAACEASLKEEIDNLKSQLEEKTKKCEEYFSMLQRTAAEFDNYKKRTVKEKEAIYTDAMSDVVASFLPVVDNIERALLASEKEADFKALREGIELIYRQFKEIMTKLGVEEIKALGEKFDPNLHNAVMHIEDSEYEENVIVEEFQKGYKFKDKVIRHSMVKVAN</sequence>
<keyword evidence="5 10" id="KW-0346">Stress response</keyword>
<dbReference type="HAMAP" id="MF_01151">
    <property type="entry name" value="GrpE"/>
    <property type="match status" value="1"/>
</dbReference>
<evidence type="ECO:0000313" key="16">
    <source>
        <dbReference type="Proteomes" id="UP000223596"/>
    </source>
</evidence>
<dbReference type="InterPro" id="IPR013805">
    <property type="entry name" value="GrpE_CC"/>
</dbReference>
<dbReference type="Proteomes" id="UP000223596">
    <property type="component" value="Unassembled WGS sequence"/>
</dbReference>
<dbReference type="GO" id="GO:0005737">
    <property type="term" value="C:cytoplasm"/>
    <property type="evidence" value="ECO:0007669"/>
    <property type="project" value="UniProtKB-SubCell"/>
</dbReference>
<proteinExistence type="inferred from homology"/>
<dbReference type="AlphaFoldDB" id="A0AB36TE63"/>
<dbReference type="FunFam" id="2.30.22.10:FF:000001">
    <property type="entry name" value="Protein GrpE"/>
    <property type="match status" value="1"/>
</dbReference>
<evidence type="ECO:0000256" key="10">
    <source>
        <dbReference type="HAMAP-Rule" id="MF_01151"/>
    </source>
</evidence>
<dbReference type="EMBL" id="PDBW01000001">
    <property type="protein sequence ID" value="PFH02209.1"/>
    <property type="molecule type" value="Genomic_DNA"/>
</dbReference>
<gene>
    <name evidence="10" type="primary">grpE</name>
    <name evidence="15" type="ORF">M972_11976</name>
</gene>
<dbReference type="GO" id="GO:0051087">
    <property type="term" value="F:protein-folding chaperone binding"/>
    <property type="evidence" value="ECO:0007669"/>
    <property type="project" value="InterPro"/>
</dbReference>
<evidence type="ECO:0000256" key="11">
    <source>
        <dbReference type="RuleBase" id="RU000639"/>
    </source>
</evidence>
<evidence type="ECO:0000256" key="2">
    <source>
        <dbReference type="ARBA" id="ARBA00009054"/>
    </source>
</evidence>
<dbReference type="PANTHER" id="PTHR21237:SF23">
    <property type="entry name" value="GRPE PROTEIN HOMOLOG, MITOCHONDRIAL"/>
    <property type="match status" value="1"/>
</dbReference>
<comment type="subunit">
    <text evidence="3 10">Homodimer.</text>
</comment>
<dbReference type="PANTHER" id="PTHR21237">
    <property type="entry name" value="GRPE PROTEIN"/>
    <property type="match status" value="1"/>
</dbReference>
<dbReference type="NCBIfam" id="NF010757">
    <property type="entry name" value="PRK14160.1"/>
    <property type="match status" value="1"/>
</dbReference>
<evidence type="ECO:0000256" key="4">
    <source>
        <dbReference type="ARBA" id="ARBA00022490"/>
    </source>
</evidence>
<dbReference type="NCBIfam" id="NF010738">
    <property type="entry name" value="PRK14140.1"/>
    <property type="match status" value="1"/>
</dbReference>
<dbReference type="PRINTS" id="PR00773">
    <property type="entry name" value="GRPEPROTEIN"/>
</dbReference>
<dbReference type="GO" id="GO:0051082">
    <property type="term" value="F:unfolded protein binding"/>
    <property type="evidence" value="ECO:0007669"/>
    <property type="project" value="TreeGrafter"/>
</dbReference>
<evidence type="ECO:0000313" key="15">
    <source>
        <dbReference type="EMBL" id="PFH02209.1"/>
    </source>
</evidence>
<evidence type="ECO:0000256" key="9">
    <source>
        <dbReference type="ARBA" id="ARBA00076414"/>
    </source>
</evidence>
<protein>
    <recommendedName>
        <fullName evidence="8 10">Protein GrpE</fullName>
    </recommendedName>
    <alternativeName>
        <fullName evidence="9 10">HSP-70 cofactor</fullName>
    </alternativeName>
</protein>
<dbReference type="GO" id="GO:0000774">
    <property type="term" value="F:adenyl-nucleotide exchange factor activity"/>
    <property type="evidence" value="ECO:0007669"/>
    <property type="project" value="InterPro"/>
</dbReference>
<dbReference type="SUPFAM" id="SSF58014">
    <property type="entry name" value="Coiled-coil domain of nucleotide exchange factor GrpE"/>
    <property type="match status" value="1"/>
</dbReference>
<dbReference type="GO" id="GO:0006457">
    <property type="term" value="P:protein folding"/>
    <property type="evidence" value="ECO:0007669"/>
    <property type="project" value="InterPro"/>
</dbReference>
<dbReference type="RefSeq" id="WP_003517020.1">
    <property type="nucleotide sequence ID" value="NZ_CP013828.1"/>
</dbReference>
<dbReference type="Gene3D" id="2.30.22.10">
    <property type="entry name" value="Head domain of nucleotide exchange factor GrpE"/>
    <property type="match status" value="1"/>
</dbReference>
<comment type="caution">
    <text evidence="15">The sequence shown here is derived from an EMBL/GenBank/DDBJ whole genome shotgun (WGS) entry which is preliminary data.</text>
</comment>
<feature type="region of interest" description="Disordered" evidence="14">
    <location>
        <begin position="26"/>
        <end position="45"/>
    </location>
</feature>
<keyword evidence="13" id="KW-0175">Coiled coil</keyword>
<accession>A0AB36TE63</accession>
<reference evidence="15 16" key="1">
    <citation type="submission" date="2017-09" db="EMBL/GenBank/DDBJ databases">
        <title>Evaluation of Pacific Biosciences Sequencing Technology to Finishing C. thermocellum Genome Sequences.</title>
        <authorList>
            <person name="Brown S."/>
        </authorList>
    </citation>
    <scope>NUCLEOTIDE SEQUENCE [LARGE SCALE GENOMIC DNA]</scope>
    <source>
        <strain evidence="15 16">AD2</strain>
    </source>
</reference>
<dbReference type="SUPFAM" id="SSF51064">
    <property type="entry name" value="Head domain of nucleotide exchange factor GrpE"/>
    <property type="match status" value="1"/>
</dbReference>
<evidence type="ECO:0000256" key="14">
    <source>
        <dbReference type="SAM" id="MobiDB-lite"/>
    </source>
</evidence>
<organism evidence="15 16">
    <name type="scientific">Acetivibrio thermocellus AD2</name>
    <dbReference type="NCBI Taxonomy" id="1138384"/>
    <lineage>
        <taxon>Bacteria</taxon>
        <taxon>Bacillati</taxon>
        <taxon>Bacillota</taxon>
        <taxon>Clostridia</taxon>
        <taxon>Eubacteriales</taxon>
        <taxon>Oscillospiraceae</taxon>
        <taxon>Acetivibrio</taxon>
    </lineage>
</organism>
<keyword evidence="4 10" id="KW-0963">Cytoplasm</keyword>
<dbReference type="InterPro" id="IPR000740">
    <property type="entry name" value="GrpE"/>
</dbReference>
<dbReference type="InterPro" id="IPR009012">
    <property type="entry name" value="GrpE_head"/>
</dbReference>
<dbReference type="Pfam" id="PF01025">
    <property type="entry name" value="GrpE"/>
    <property type="match status" value="1"/>
</dbReference>
<dbReference type="PROSITE" id="PS01071">
    <property type="entry name" value="GRPE"/>
    <property type="match status" value="1"/>
</dbReference>
<dbReference type="GO" id="GO:0042803">
    <property type="term" value="F:protein homodimerization activity"/>
    <property type="evidence" value="ECO:0007669"/>
    <property type="project" value="InterPro"/>
</dbReference>
<keyword evidence="6 10" id="KW-0143">Chaperone</keyword>
<evidence type="ECO:0000256" key="5">
    <source>
        <dbReference type="ARBA" id="ARBA00023016"/>
    </source>
</evidence>